<dbReference type="PANTHER" id="PTHR23501">
    <property type="entry name" value="MAJOR FACILITATOR SUPERFAMILY"/>
    <property type="match status" value="1"/>
</dbReference>
<dbReference type="InterPro" id="IPR036259">
    <property type="entry name" value="MFS_trans_sf"/>
</dbReference>
<organism evidence="8 9">
    <name type="scientific">Chelativorans intermedius</name>
    <dbReference type="NCBI Taxonomy" id="515947"/>
    <lineage>
        <taxon>Bacteria</taxon>
        <taxon>Pseudomonadati</taxon>
        <taxon>Pseudomonadota</taxon>
        <taxon>Alphaproteobacteria</taxon>
        <taxon>Hyphomicrobiales</taxon>
        <taxon>Phyllobacteriaceae</taxon>
        <taxon>Chelativorans</taxon>
    </lineage>
</organism>
<dbReference type="PANTHER" id="PTHR23501:SF1">
    <property type="entry name" value="TRANSPORT PROTEIN HSRA-RELATED"/>
    <property type="match status" value="1"/>
</dbReference>
<feature type="transmembrane region" description="Helical" evidence="6">
    <location>
        <begin position="291"/>
        <end position="311"/>
    </location>
</feature>
<evidence type="ECO:0000313" key="8">
    <source>
        <dbReference type="EMBL" id="MFC0210594.1"/>
    </source>
</evidence>
<evidence type="ECO:0000256" key="3">
    <source>
        <dbReference type="ARBA" id="ARBA00022989"/>
    </source>
</evidence>
<keyword evidence="3 6" id="KW-1133">Transmembrane helix</keyword>
<keyword evidence="2 6" id="KW-0812">Transmembrane</keyword>
<comment type="subcellular location">
    <subcellularLocation>
        <location evidence="1">Membrane</location>
        <topology evidence="1">Multi-pass membrane protein</topology>
    </subcellularLocation>
</comment>
<comment type="caution">
    <text evidence="8">The sequence shown here is derived from an EMBL/GenBank/DDBJ whole genome shotgun (WGS) entry which is preliminary data.</text>
</comment>
<feature type="transmembrane region" description="Helical" evidence="6">
    <location>
        <begin position="100"/>
        <end position="117"/>
    </location>
</feature>
<feature type="domain" description="Major facilitator superfamily (MFS) profile" evidence="7">
    <location>
        <begin position="5"/>
        <end position="450"/>
    </location>
</feature>
<accession>A0ABV6DD64</accession>
<feature type="transmembrane region" description="Helical" evidence="6">
    <location>
        <begin position="348"/>
        <end position="375"/>
    </location>
</feature>
<keyword evidence="4 6" id="KW-0472">Membrane</keyword>
<feature type="transmembrane region" description="Helical" evidence="6">
    <location>
        <begin position="157"/>
        <end position="174"/>
    </location>
</feature>
<dbReference type="Gene3D" id="1.20.1720.10">
    <property type="entry name" value="Multidrug resistance protein D"/>
    <property type="match status" value="1"/>
</dbReference>
<evidence type="ECO:0000313" key="9">
    <source>
        <dbReference type="Proteomes" id="UP001589755"/>
    </source>
</evidence>
<evidence type="ECO:0000256" key="4">
    <source>
        <dbReference type="ARBA" id="ARBA00023136"/>
    </source>
</evidence>
<feature type="region of interest" description="Disordered" evidence="5">
    <location>
        <begin position="450"/>
        <end position="491"/>
    </location>
</feature>
<dbReference type="Gene3D" id="1.20.1250.20">
    <property type="entry name" value="MFS general substrate transporter like domains"/>
    <property type="match status" value="1"/>
</dbReference>
<feature type="transmembrane region" description="Helical" evidence="6">
    <location>
        <begin position="41"/>
        <end position="62"/>
    </location>
</feature>
<feature type="compositionally biased region" description="Low complexity" evidence="5">
    <location>
        <begin position="466"/>
        <end position="483"/>
    </location>
</feature>
<feature type="transmembrane region" description="Helical" evidence="6">
    <location>
        <begin position="220"/>
        <end position="237"/>
    </location>
</feature>
<sequence length="491" mass="51003">MNRSLPLILAVALFMEQMDSTVIATSLPAIAEDIGTSPVTLKLALTTYLVALAVFIPVSGWMADRFGAKRVFRLAIGVFVIGSVACAISNSLLAFVLARFLQGMGGAMMTPVGRLVLVRATPKNRLVSAMAWLTVPALVGPVVGPPLGGFITTYFSWHWIFLINVPIGLAGIHLSGRVLPQFEPQAEERLDVKGFVLSGLAASGLVFGLSVVSLPALPPAVGLATVAAGLAMGWLYARHARQAPQPILDLRLFSIRAFRAAIIGGSLFRIGAGAVPFLLPLMFQIGFGMTPFQSGMLTFSSALGAIAMKFIATATLRMAGFRLTLVLAALLGSVLIAANALFTPATSAAVIIAVLAAAGFFRSLFFTSANALVFAEIGEREASQATAIAAASQQISIALGVAVGAGVLEATVQMTGAELGLDAFANAFVIVALLTALAALPFLNLPADTGSAVSGHRRRRMESEEPALAAERSSAPAAHSPAFPLKPLASR</sequence>
<dbReference type="EMBL" id="JBHLXD010000064">
    <property type="protein sequence ID" value="MFC0210594.1"/>
    <property type="molecule type" value="Genomic_DNA"/>
</dbReference>
<feature type="transmembrane region" description="Helical" evidence="6">
    <location>
        <begin position="323"/>
        <end position="342"/>
    </location>
</feature>
<feature type="transmembrane region" description="Helical" evidence="6">
    <location>
        <begin position="258"/>
        <end position="279"/>
    </location>
</feature>
<proteinExistence type="predicted"/>
<protein>
    <submittedName>
        <fullName evidence="8">MFS transporter</fullName>
    </submittedName>
</protein>
<dbReference type="InterPro" id="IPR011701">
    <property type="entry name" value="MFS"/>
</dbReference>
<keyword evidence="9" id="KW-1185">Reference proteome</keyword>
<evidence type="ECO:0000256" key="1">
    <source>
        <dbReference type="ARBA" id="ARBA00004141"/>
    </source>
</evidence>
<dbReference type="InterPro" id="IPR020846">
    <property type="entry name" value="MFS_dom"/>
</dbReference>
<reference evidence="8 9" key="1">
    <citation type="submission" date="2024-09" db="EMBL/GenBank/DDBJ databases">
        <authorList>
            <person name="Sun Q."/>
            <person name="Mori K."/>
        </authorList>
    </citation>
    <scope>NUCLEOTIDE SEQUENCE [LARGE SCALE GENOMIC DNA]</scope>
    <source>
        <strain evidence="8 9">CCM 8543</strain>
    </source>
</reference>
<evidence type="ECO:0000256" key="2">
    <source>
        <dbReference type="ARBA" id="ARBA00022692"/>
    </source>
</evidence>
<dbReference type="Proteomes" id="UP001589755">
    <property type="component" value="Unassembled WGS sequence"/>
</dbReference>
<evidence type="ECO:0000256" key="5">
    <source>
        <dbReference type="SAM" id="MobiDB-lite"/>
    </source>
</evidence>
<feature type="transmembrane region" description="Helical" evidence="6">
    <location>
        <begin position="423"/>
        <end position="443"/>
    </location>
</feature>
<dbReference type="Pfam" id="PF07690">
    <property type="entry name" value="MFS_1"/>
    <property type="match status" value="1"/>
</dbReference>
<gene>
    <name evidence="8" type="ORF">ACFFJ2_19580</name>
</gene>
<evidence type="ECO:0000259" key="7">
    <source>
        <dbReference type="PROSITE" id="PS50850"/>
    </source>
</evidence>
<name>A0ABV6DD64_9HYPH</name>
<dbReference type="SUPFAM" id="SSF103473">
    <property type="entry name" value="MFS general substrate transporter"/>
    <property type="match status" value="1"/>
</dbReference>
<dbReference type="PRINTS" id="PR01036">
    <property type="entry name" value="TCRTETB"/>
</dbReference>
<dbReference type="RefSeq" id="WP_261521943.1">
    <property type="nucleotide sequence ID" value="NZ_JAODNW010000021.1"/>
</dbReference>
<feature type="transmembrane region" description="Helical" evidence="6">
    <location>
        <begin position="74"/>
        <end position="94"/>
    </location>
</feature>
<feature type="transmembrane region" description="Helical" evidence="6">
    <location>
        <begin position="129"/>
        <end position="151"/>
    </location>
</feature>
<feature type="transmembrane region" description="Helical" evidence="6">
    <location>
        <begin position="387"/>
        <end position="408"/>
    </location>
</feature>
<dbReference type="PROSITE" id="PS50850">
    <property type="entry name" value="MFS"/>
    <property type="match status" value="1"/>
</dbReference>
<evidence type="ECO:0000256" key="6">
    <source>
        <dbReference type="SAM" id="Phobius"/>
    </source>
</evidence>
<feature type="transmembrane region" description="Helical" evidence="6">
    <location>
        <begin position="195"/>
        <end position="214"/>
    </location>
</feature>